<dbReference type="PANTHER" id="PTHR42970">
    <property type="entry name" value="PECTATE LYASE C-RELATED"/>
    <property type="match status" value="1"/>
</dbReference>
<reference evidence="4 5" key="1">
    <citation type="submission" date="2019-10" db="EMBL/GenBank/DDBJ databases">
        <title>Prolixibacter strains distinguished by the presence of nitrate reductase genes were adept at nitrate-dependent anaerobic corrosion of metallic iron and carbon steel.</title>
        <authorList>
            <person name="Iino T."/>
            <person name="Shono N."/>
            <person name="Ito K."/>
            <person name="Nakamura R."/>
            <person name="Sueoka K."/>
            <person name="Harayama S."/>
            <person name="Ohkuma M."/>
        </authorList>
    </citation>
    <scope>NUCLEOTIDE SEQUENCE [LARGE SCALE GENOMIC DNA]</scope>
    <source>
        <strain evidence="4 5">JCM 13498</strain>
    </source>
</reference>
<feature type="chain" id="PRO_5024300032" evidence="3">
    <location>
        <begin position="22"/>
        <end position="471"/>
    </location>
</feature>
<evidence type="ECO:0000256" key="1">
    <source>
        <dbReference type="ARBA" id="ARBA00022723"/>
    </source>
</evidence>
<keyword evidence="2" id="KW-0325">Glycoprotein</keyword>
<dbReference type="InterPro" id="IPR052063">
    <property type="entry name" value="Polysaccharide_Lyase_1"/>
</dbReference>
<keyword evidence="5" id="KW-1185">Reference proteome</keyword>
<proteinExistence type="predicted"/>
<dbReference type="OrthoDB" id="8737820at2"/>
<name>A0A5M4AUH9_9BACT</name>
<evidence type="ECO:0000256" key="2">
    <source>
        <dbReference type="ARBA" id="ARBA00023180"/>
    </source>
</evidence>
<dbReference type="Proteomes" id="UP000391834">
    <property type="component" value="Unassembled WGS sequence"/>
</dbReference>
<protein>
    <submittedName>
        <fullName evidence="4">Pectate lyase</fullName>
    </submittedName>
</protein>
<feature type="signal peptide" evidence="3">
    <location>
        <begin position="1"/>
        <end position="21"/>
    </location>
</feature>
<evidence type="ECO:0000313" key="4">
    <source>
        <dbReference type="EMBL" id="GET31318.1"/>
    </source>
</evidence>
<keyword evidence="1" id="KW-0479">Metal-binding</keyword>
<dbReference type="AlphaFoldDB" id="A0A5M4AUH9"/>
<accession>A0A5M4AUH9</accession>
<dbReference type="PANTHER" id="PTHR42970:SF1">
    <property type="entry name" value="PECTATE LYASE C-RELATED"/>
    <property type="match status" value="1"/>
</dbReference>
<dbReference type="GO" id="GO:0046872">
    <property type="term" value="F:metal ion binding"/>
    <property type="evidence" value="ECO:0007669"/>
    <property type="project" value="UniProtKB-KW"/>
</dbReference>
<gene>
    <name evidence="4" type="primary">pel_2</name>
    <name evidence="4" type="ORF">PbJCM13498_01810</name>
</gene>
<organism evidence="4 5">
    <name type="scientific">Prolixibacter bellariivorans</name>
    <dbReference type="NCBI Taxonomy" id="314319"/>
    <lineage>
        <taxon>Bacteria</taxon>
        <taxon>Pseudomonadati</taxon>
        <taxon>Bacteroidota</taxon>
        <taxon>Bacteroidia</taxon>
        <taxon>Marinilabiliales</taxon>
        <taxon>Prolixibacteraceae</taxon>
        <taxon>Prolixibacter</taxon>
    </lineage>
</organism>
<dbReference type="InterPro" id="IPR012334">
    <property type="entry name" value="Pectin_lyas_fold"/>
</dbReference>
<keyword evidence="4" id="KW-0456">Lyase</keyword>
<comment type="caution">
    <text evidence="4">The sequence shown here is derived from an EMBL/GenBank/DDBJ whole genome shotgun (WGS) entry which is preliminary data.</text>
</comment>
<sequence>MRKKILSLFVFFLLSVTATWAQQLAFPTAEGYGKYTVGGRGGKVYEVTNLNDNGPGSLRAAVEASGPRTVVFRVSGTIILNKALRIRNPYITIAGQTAPGDGICLRRYPLMISADQVIIRYLRVRLGDESGRADDAVSSRFVKHLIVDHVSASWSEDEVMSIYHCDSITVQWCIISEALFDSNHPDDANTSVDAPHGFGGIWGSNYGSYHHNLIADNASRNIRMASGSGYTDYRNNVIYNWGYNTCYGGENQQVGDSRFSFSKFNIVNNYYKPGPATEPGERAYRIINPSFRNNTSDFGKWYVAGNVIEGNNKVTTDNWDGGVQPKGGKANLNLVKLEKAWSSMPINQQSAKGTFNLVLQNAGATLPKRDPVDTRIVNDARGGYATYEGKAYIKFKRVADKSKKTGMIDSQNDVGGWPLLKSTTAPTDTDHDGMPDQWELKHGLNPNNPVDGNKVGKDGYTMLENYLNSIH</sequence>
<dbReference type="InterPro" id="IPR011050">
    <property type="entry name" value="Pectin_lyase_fold/virulence"/>
</dbReference>
<evidence type="ECO:0000256" key="3">
    <source>
        <dbReference type="SAM" id="SignalP"/>
    </source>
</evidence>
<dbReference type="EMBL" id="BLAX01000001">
    <property type="protein sequence ID" value="GET31318.1"/>
    <property type="molecule type" value="Genomic_DNA"/>
</dbReference>
<dbReference type="SUPFAM" id="SSF51126">
    <property type="entry name" value="Pectin lyase-like"/>
    <property type="match status" value="1"/>
</dbReference>
<dbReference type="Gene3D" id="2.160.20.10">
    <property type="entry name" value="Single-stranded right-handed beta-helix, Pectin lyase-like"/>
    <property type="match status" value="1"/>
</dbReference>
<dbReference type="GO" id="GO:0016829">
    <property type="term" value="F:lyase activity"/>
    <property type="evidence" value="ECO:0007669"/>
    <property type="project" value="UniProtKB-KW"/>
</dbReference>
<evidence type="ECO:0000313" key="5">
    <source>
        <dbReference type="Proteomes" id="UP000391834"/>
    </source>
</evidence>
<dbReference type="RefSeq" id="WP_027586051.1">
    <property type="nucleotide sequence ID" value="NZ_BLAX01000001.1"/>
</dbReference>
<keyword evidence="3" id="KW-0732">Signal</keyword>